<reference evidence="3" key="1">
    <citation type="journal article" date="2019" name="Gigascience">
        <title>De novo genome assembly of the endangered Acer yangbiense, a plant species with extremely small populations endemic to Yunnan Province, China.</title>
        <authorList>
            <person name="Yang J."/>
            <person name="Wariss H.M."/>
            <person name="Tao L."/>
            <person name="Zhang R."/>
            <person name="Yun Q."/>
            <person name="Hollingsworth P."/>
            <person name="Dao Z."/>
            <person name="Luo G."/>
            <person name="Guo H."/>
            <person name="Ma Y."/>
            <person name="Sun W."/>
        </authorList>
    </citation>
    <scope>NUCLEOTIDE SEQUENCE [LARGE SCALE GENOMIC DNA]</scope>
    <source>
        <strain evidence="3">cv. br00</strain>
    </source>
</reference>
<proteinExistence type="predicted"/>
<protein>
    <submittedName>
        <fullName evidence="2">Uncharacterized protein</fullName>
    </submittedName>
</protein>
<organism evidence="2 3">
    <name type="scientific">Salix brachista</name>
    <dbReference type="NCBI Taxonomy" id="2182728"/>
    <lineage>
        <taxon>Eukaryota</taxon>
        <taxon>Viridiplantae</taxon>
        <taxon>Streptophyta</taxon>
        <taxon>Embryophyta</taxon>
        <taxon>Tracheophyta</taxon>
        <taxon>Spermatophyta</taxon>
        <taxon>Magnoliopsida</taxon>
        <taxon>eudicotyledons</taxon>
        <taxon>Gunneridae</taxon>
        <taxon>Pentapetalae</taxon>
        <taxon>rosids</taxon>
        <taxon>fabids</taxon>
        <taxon>Malpighiales</taxon>
        <taxon>Salicaceae</taxon>
        <taxon>Saliceae</taxon>
        <taxon>Salix</taxon>
    </lineage>
</organism>
<gene>
    <name evidence="2" type="ORF">DKX38_018390</name>
</gene>
<dbReference type="PANTHER" id="PTHR35749:SF1">
    <property type="entry name" value="OSJNBA0084A10.10 PROTEIN"/>
    <property type="match status" value="1"/>
</dbReference>
<dbReference type="Proteomes" id="UP000326939">
    <property type="component" value="Chromosome 12"/>
</dbReference>
<accession>A0A5N5KMZ2</accession>
<name>A0A5N5KMZ2_9ROSI</name>
<keyword evidence="3" id="KW-1185">Reference proteome</keyword>
<dbReference type="PANTHER" id="PTHR35749">
    <property type="entry name" value="OSJNBA0084A10.10 PROTEIN"/>
    <property type="match status" value="1"/>
</dbReference>
<keyword evidence="1" id="KW-0175">Coiled coil</keyword>
<evidence type="ECO:0000313" key="2">
    <source>
        <dbReference type="EMBL" id="KAB5531720.1"/>
    </source>
</evidence>
<dbReference type="AlphaFoldDB" id="A0A5N5KMZ2"/>
<dbReference type="EMBL" id="VDCV01000012">
    <property type="protein sequence ID" value="KAB5531720.1"/>
    <property type="molecule type" value="Genomic_DNA"/>
</dbReference>
<sequence length="222" mass="25688">MKRLMDFGRRALFYIRVLSGYEERKIRNHRLQLEQRLRQAQERKEALRKIPEQFILSEVRRMVEEMQNVNKKIDEIVSDDFILGSIPEATFDDYFKPINKQAEIIMKTQLEGEENSMKDMMKAMQTRALLEKLEAERKANVNGADAETKANVNDADQINQETGPTTKQHAQLSSLYFEYTAMIGVATRMIVVIDLCFGTKSYFTNDCNVMNIIGNEYNGAKA</sequence>
<comment type="caution">
    <text evidence="2">The sequence shown here is derived from an EMBL/GenBank/DDBJ whole genome shotgun (WGS) entry which is preliminary data.</text>
</comment>
<evidence type="ECO:0000256" key="1">
    <source>
        <dbReference type="SAM" id="Coils"/>
    </source>
</evidence>
<feature type="coiled-coil region" evidence="1">
    <location>
        <begin position="23"/>
        <end position="79"/>
    </location>
</feature>
<evidence type="ECO:0000313" key="3">
    <source>
        <dbReference type="Proteomes" id="UP000326939"/>
    </source>
</evidence>